<evidence type="ECO:0000313" key="3">
    <source>
        <dbReference type="Proteomes" id="UP001623660"/>
    </source>
</evidence>
<comment type="caution">
    <text evidence="2">The sequence shown here is derived from an EMBL/GenBank/DDBJ whole genome shotgun (WGS) entry which is preliminary data.</text>
</comment>
<keyword evidence="3" id="KW-1185">Reference proteome</keyword>
<organism evidence="2 3">
    <name type="scientific">Candidatus Clostridium eludens</name>
    <dbReference type="NCBI Taxonomy" id="3381663"/>
    <lineage>
        <taxon>Bacteria</taxon>
        <taxon>Bacillati</taxon>
        <taxon>Bacillota</taxon>
        <taxon>Clostridia</taxon>
        <taxon>Eubacteriales</taxon>
        <taxon>Clostridiaceae</taxon>
        <taxon>Clostridium</taxon>
    </lineage>
</organism>
<feature type="transmembrane region" description="Helical" evidence="1">
    <location>
        <begin position="7"/>
        <end position="24"/>
    </location>
</feature>
<proteinExistence type="predicted"/>
<dbReference type="Proteomes" id="UP001623660">
    <property type="component" value="Unassembled WGS sequence"/>
</dbReference>
<dbReference type="EMBL" id="JBJHZX010000029">
    <property type="protein sequence ID" value="MFL0197386.1"/>
    <property type="molecule type" value="Genomic_DNA"/>
</dbReference>
<reference evidence="2 3" key="1">
    <citation type="submission" date="2024-11" db="EMBL/GenBank/DDBJ databases">
        <authorList>
            <person name="Heng Y.C."/>
            <person name="Lim A.C.H."/>
            <person name="Lee J.K.Y."/>
            <person name="Kittelmann S."/>
        </authorList>
    </citation>
    <scope>NUCLEOTIDE SEQUENCE [LARGE SCALE GENOMIC DNA]</scope>
    <source>
        <strain evidence="2 3">WILCCON 0269</strain>
    </source>
</reference>
<evidence type="ECO:0000313" key="2">
    <source>
        <dbReference type="EMBL" id="MFL0197386.1"/>
    </source>
</evidence>
<evidence type="ECO:0000256" key="1">
    <source>
        <dbReference type="SAM" id="Phobius"/>
    </source>
</evidence>
<keyword evidence="1" id="KW-1133">Transmembrane helix</keyword>
<keyword evidence="1" id="KW-0812">Transmembrane</keyword>
<name>A0ABW8SPV0_9CLOT</name>
<dbReference type="RefSeq" id="WP_406793491.1">
    <property type="nucleotide sequence ID" value="NZ_JBJHZX010000029.1"/>
</dbReference>
<keyword evidence="1" id="KW-0472">Membrane</keyword>
<accession>A0ABW8SPV0</accession>
<feature type="transmembrane region" description="Helical" evidence="1">
    <location>
        <begin position="30"/>
        <end position="50"/>
    </location>
</feature>
<gene>
    <name evidence="2" type="ORF">ACJDU8_17725</name>
</gene>
<sequence>MKALVKFLFVVMIYITLCIILPELPLSGALLAVIIYVTIGIIFSKLARLLSDKIFDLVMRIFRKNKNRQE</sequence>
<protein>
    <submittedName>
        <fullName evidence="2">Uncharacterized protein</fullName>
    </submittedName>
</protein>